<proteinExistence type="predicted"/>
<evidence type="ECO:0008006" key="3">
    <source>
        <dbReference type="Google" id="ProtNLM"/>
    </source>
</evidence>
<name>A0A2S6Z549_9XANT</name>
<dbReference type="Proteomes" id="UP000238270">
    <property type="component" value="Unassembled WGS sequence"/>
</dbReference>
<organism evidence="1 2">
    <name type="scientific">Xanthomonas arboricola pv. populi</name>
    <dbReference type="NCBI Taxonomy" id="487823"/>
    <lineage>
        <taxon>Bacteria</taxon>
        <taxon>Pseudomonadati</taxon>
        <taxon>Pseudomonadota</taxon>
        <taxon>Gammaproteobacteria</taxon>
        <taxon>Lysobacterales</taxon>
        <taxon>Lysobacteraceae</taxon>
        <taxon>Xanthomonas</taxon>
    </lineage>
</organism>
<accession>A0A2S6Z549</accession>
<dbReference type="AlphaFoldDB" id="A0A2S6Z549"/>
<reference evidence="1 2" key="1">
    <citation type="submission" date="2016-08" db="EMBL/GenBank/DDBJ databases">
        <title>Evolution of the type three secretion system and type three effector repertoires in Xanthomonas.</title>
        <authorList>
            <person name="Merda D."/>
            <person name="Briand M."/>
            <person name="Bosis E."/>
            <person name="Rousseau C."/>
            <person name="Portier P."/>
            <person name="Jacques M.-A."/>
            <person name="Fischer-Le Saux M."/>
        </authorList>
    </citation>
    <scope>NUCLEOTIDE SEQUENCE [LARGE SCALE GENOMIC DNA]</scope>
    <source>
        <strain evidence="1 2">CFBP 3122</strain>
    </source>
</reference>
<sequence length="187" mass="21027">MSILRRISESIVGTKEAIKEKGDIGETDLCKWLGDSGLSYVAVCQARESFAPLFTGEIKRPDFMVLLDSIGLIAVDAKNFDLKEWDGSPCFTLSLQKELLKAVAFERMFRIPLWYAYRGEDNDNVSWYWISALKAVEVGIKRDGRHGDFLTIGLEHFAHVVNPDDMAKLYTQRLPGVSRIAALPVTN</sequence>
<evidence type="ECO:0000313" key="1">
    <source>
        <dbReference type="EMBL" id="PPT76469.1"/>
    </source>
</evidence>
<comment type="caution">
    <text evidence="1">The sequence shown here is derived from an EMBL/GenBank/DDBJ whole genome shotgun (WGS) entry which is preliminary data.</text>
</comment>
<evidence type="ECO:0000313" key="2">
    <source>
        <dbReference type="Proteomes" id="UP000238270"/>
    </source>
</evidence>
<gene>
    <name evidence="1" type="ORF">XaplCFBP3122_09005</name>
</gene>
<dbReference type="EMBL" id="MIGV01000008">
    <property type="protein sequence ID" value="PPT76469.1"/>
    <property type="molecule type" value="Genomic_DNA"/>
</dbReference>
<protein>
    <recommendedName>
        <fullName evidence="3">NERD domain-containing protein</fullName>
    </recommendedName>
</protein>
<dbReference type="RefSeq" id="WP_047128025.1">
    <property type="nucleotide sequence ID" value="NZ_MIGV01000008.1"/>
</dbReference>